<dbReference type="AlphaFoldDB" id="A0A0J6K8J2"/>
<proteinExistence type="predicted"/>
<protein>
    <submittedName>
        <fullName evidence="2">Uncharacterized protein</fullName>
    </submittedName>
</protein>
<evidence type="ECO:0000313" key="4">
    <source>
        <dbReference type="Proteomes" id="UP000434925"/>
    </source>
</evidence>
<dbReference type="PATRIC" id="fig|163011.3.peg.3689"/>
<gene>
    <name evidence="1" type="ORF">F7R14_01180</name>
    <name evidence="2" type="ORF">SAMN04490191_2263</name>
</gene>
<dbReference type="Proteomes" id="UP000182814">
    <property type="component" value="Chromosome I"/>
</dbReference>
<name>A0A0J6K8J2_9PSED</name>
<keyword evidence="3" id="KW-1185">Reference proteome</keyword>
<reference evidence="1 4" key="3">
    <citation type="submission" date="2019-09" db="EMBL/GenBank/DDBJ databases">
        <title>Draft genome sequences of 48 bacterial type strains from the CCUG.</title>
        <authorList>
            <person name="Tunovic T."/>
            <person name="Pineiro-Iglesias B."/>
            <person name="Unosson C."/>
            <person name="Inganas E."/>
            <person name="Ohlen M."/>
            <person name="Cardew S."/>
            <person name="Jensie-Markopoulos S."/>
            <person name="Salva-Serra F."/>
            <person name="Jaen-Luchoro D."/>
            <person name="Karlsson R."/>
            <person name="Svensson-Stadler L."/>
            <person name="Chun J."/>
            <person name="Moore E."/>
        </authorList>
    </citation>
    <scope>NUCLEOTIDE SEQUENCE [LARGE SCALE GENOMIC DNA]</scope>
    <source>
        <strain evidence="1 4">CCUG 51522</strain>
    </source>
</reference>
<organism evidence="2 3">
    <name type="scientific">Pseudomonas lini</name>
    <dbReference type="NCBI Taxonomy" id="163011"/>
    <lineage>
        <taxon>Bacteria</taxon>
        <taxon>Pseudomonadati</taxon>
        <taxon>Pseudomonadota</taxon>
        <taxon>Gammaproteobacteria</taxon>
        <taxon>Pseudomonadales</taxon>
        <taxon>Pseudomonadaceae</taxon>
        <taxon>Pseudomonas</taxon>
    </lineage>
</organism>
<sequence length="156" mass="17559">MSFFTSKKRGAADPIITVSAETLATVSKRVKLESQIIEFEADPNSSSIVFATRANTQDYSRTNKKGLVLKFDKNIQSGTYNNQEIVAYYFETASRPGRSEYVEFHATTGSYTVEAIENSDKKLHYQIGFEFKGLNESNEELQIKGQSTYIVLMKAL</sequence>
<dbReference type="RefSeq" id="WP_048395498.1">
    <property type="nucleotide sequence ID" value="NZ_JYLB01000004.1"/>
</dbReference>
<evidence type="ECO:0000313" key="1">
    <source>
        <dbReference type="EMBL" id="KAB0508293.1"/>
    </source>
</evidence>
<reference evidence="3" key="2">
    <citation type="submission" date="2016-10" db="EMBL/GenBank/DDBJ databases">
        <authorList>
            <person name="Varghese N."/>
            <person name="Submissions S."/>
        </authorList>
    </citation>
    <scope>NUCLEOTIDE SEQUENCE [LARGE SCALE GENOMIC DNA]</scope>
    <source>
        <strain evidence="3">BS3782</strain>
    </source>
</reference>
<dbReference type="EMBL" id="LT629746">
    <property type="protein sequence ID" value="SDS77192.1"/>
    <property type="molecule type" value="Genomic_DNA"/>
</dbReference>
<dbReference type="Proteomes" id="UP000434925">
    <property type="component" value="Unassembled WGS sequence"/>
</dbReference>
<dbReference type="EMBL" id="VZPO01000001">
    <property type="protein sequence ID" value="KAB0508293.1"/>
    <property type="molecule type" value="Genomic_DNA"/>
</dbReference>
<evidence type="ECO:0000313" key="2">
    <source>
        <dbReference type="EMBL" id="SDS77192.1"/>
    </source>
</evidence>
<reference evidence="2" key="1">
    <citation type="submission" date="2016-10" db="EMBL/GenBank/DDBJ databases">
        <authorList>
            <person name="de Groot N.N."/>
        </authorList>
    </citation>
    <scope>NUCLEOTIDE SEQUENCE [LARGE SCALE GENOMIC DNA]</scope>
    <source>
        <strain evidence="2">BS3782</strain>
    </source>
</reference>
<accession>A0A0J6K8J2</accession>
<evidence type="ECO:0000313" key="3">
    <source>
        <dbReference type="Proteomes" id="UP000182814"/>
    </source>
</evidence>